<reference evidence="2 3" key="1">
    <citation type="submission" date="2020-04" db="EMBL/GenBank/DDBJ databases">
        <title>Marinobacter oceani sp. nov., isolated from marine solar saltern.</title>
        <authorList>
            <person name="Chen X.-Y."/>
        </authorList>
    </citation>
    <scope>NUCLEOTIDE SEQUENCE [LARGE SCALE GENOMIC DNA]</scope>
    <source>
        <strain evidence="2 3">W62</strain>
    </source>
</reference>
<gene>
    <name evidence="2" type="ORF">HIU99_14880</name>
</gene>
<keyword evidence="1" id="KW-0812">Transmembrane</keyword>
<name>A0A7Y0WTF8_9GAMM</name>
<dbReference type="AlphaFoldDB" id="A0A7Y0WTF8"/>
<dbReference type="Proteomes" id="UP000567186">
    <property type="component" value="Unassembled WGS sequence"/>
</dbReference>
<dbReference type="NCBIfam" id="NF041600">
    <property type="entry name" value="cyt_ox_CcoM"/>
    <property type="match status" value="1"/>
</dbReference>
<proteinExistence type="predicted"/>
<dbReference type="EMBL" id="JABCKY010000006">
    <property type="protein sequence ID" value="NMT64869.1"/>
    <property type="molecule type" value="Genomic_DNA"/>
</dbReference>
<dbReference type="RefSeq" id="WP_168355056.1">
    <property type="nucleotide sequence ID" value="NZ_JABCKY010000006.1"/>
</dbReference>
<keyword evidence="3" id="KW-1185">Reference proteome</keyword>
<protein>
    <submittedName>
        <fullName evidence="2">Uncharacterized protein</fullName>
    </submittedName>
</protein>
<dbReference type="InterPro" id="IPR048085">
    <property type="entry name" value="Cyt_ox_CcoM-like"/>
</dbReference>
<sequence>MYTDAVVIAGIVTVLLMVGFFIGVGIFVLKDSKHQLGDHGRHSGSPEHDGRKQ</sequence>
<evidence type="ECO:0000256" key="1">
    <source>
        <dbReference type="SAM" id="Phobius"/>
    </source>
</evidence>
<evidence type="ECO:0000313" key="3">
    <source>
        <dbReference type="Proteomes" id="UP000567186"/>
    </source>
</evidence>
<accession>A0A7Y0WTF8</accession>
<evidence type="ECO:0000313" key="2">
    <source>
        <dbReference type="EMBL" id="NMT64869.1"/>
    </source>
</evidence>
<comment type="caution">
    <text evidence="2">The sequence shown here is derived from an EMBL/GenBank/DDBJ whole genome shotgun (WGS) entry which is preliminary data.</text>
</comment>
<keyword evidence="1" id="KW-1133">Transmembrane helix</keyword>
<keyword evidence="1" id="KW-0472">Membrane</keyword>
<organism evidence="2 3">
    <name type="scientific">Marinobacter orientalis</name>
    <dbReference type="NCBI Taxonomy" id="1928859"/>
    <lineage>
        <taxon>Bacteria</taxon>
        <taxon>Pseudomonadati</taxon>
        <taxon>Pseudomonadota</taxon>
        <taxon>Gammaproteobacteria</taxon>
        <taxon>Pseudomonadales</taxon>
        <taxon>Marinobacteraceae</taxon>
        <taxon>Marinobacter</taxon>
    </lineage>
</organism>
<feature type="transmembrane region" description="Helical" evidence="1">
    <location>
        <begin position="6"/>
        <end position="29"/>
    </location>
</feature>